<evidence type="ECO:0000259" key="6">
    <source>
        <dbReference type="PROSITE" id="PS50048"/>
    </source>
</evidence>
<dbReference type="InterPro" id="IPR001138">
    <property type="entry name" value="Zn2Cys6_DnaBD"/>
</dbReference>
<keyword evidence="3" id="KW-0238">DNA-binding</keyword>
<dbReference type="SMART" id="SM00906">
    <property type="entry name" value="Fungal_trans"/>
    <property type="match status" value="1"/>
</dbReference>
<dbReference type="PANTHER" id="PTHR47654:SF5">
    <property type="entry name" value="TRANSCRIPTION FACTOR DOMAIN-CONTAINING PROTEIN"/>
    <property type="match status" value="1"/>
</dbReference>
<dbReference type="Gene3D" id="4.10.240.10">
    <property type="entry name" value="Zn(2)-C6 fungal-type DNA-binding domain"/>
    <property type="match status" value="1"/>
</dbReference>
<dbReference type="InterPro" id="IPR007219">
    <property type="entry name" value="XnlR_reg_dom"/>
</dbReference>
<evidence type="ECO:0000256" key="1">
    <source>
        <dbReference type="ARBA" id="ARBA00022723"/>
    </source>
</evidence>
<dbReference type="GO" id="GO:0000981">
    <property type="term" value="F:DNA-binding transcription factor activity, RNA polymerase II-specific"/>
    <property type="evidence" value="ECO:0007669"/>
    <property type="project" value="InterPro"/>
</dbReference>
<keyword evidence="4" id="KW-0804">Transcription</keyword>
<keyword evidence="1" id="KW-0479">Metal-binding</keyword>
<evidence type="ECO:0000313" key="8">
    <source>
        <dbReference type="Proteomes" id="UP000191285"/>
    </source>
</evidence>
<name>A0A1V6T475_9EURO</name>
<protein>
    <recommendedName>
        <fullName evidence="6">Zn(2)-C6 fungal-type domain-containing protein</fullName>
    </recommendedName>
</protein>
<dbReference type="Pfam" id="PF04082">
    <property type="entry name" value="Fungal_trans"/>
    <property type="match status" value="1"/>
</dbReference>
<keyword evidence="8" id="KW-1185">Reference proteome</keyword>
<dbReference type="GO" id="GO:0006351">
    <property type="term" value="P:DNA-templated transcription"/>
    <property type="evidence" value="ECO:0007669"/>
    <property type="project" value="InterPro"/>
</dbReference>
<dbReference type="GO" id="GO:0003677">
    <property type="term" value="F:DNA binding"/>
    <property type="evidence" value="ECO:0007669"/>
    <property type="project" value="UniProtKB-KW"/>
</dbReference>
<keyword evidence="5" id="KW-0539">Nucleus</keyword>
<dbReference type="OrthoDB" id="5296287at2759"/>
<dbReference type="GO" id="GO:0008270">
    <property type="term" value="F:zinc ion binding"/>
    <property type="evidence" value="ECO:0007669"/>
    <property type="project" value="InterPro"/>
</dbReference>
<organism evidence="7 8">
    <name type="scientific">Penicillium steckii</name>
    <dbReference type="NCBI Taxonomy" id="303698"/>
    <lineage>
        <taxon>Eukaryota</taxon>
        <taxon>Fungi</taxon>
        <taxon>Dikarya</taxon>
        <taxon>Ascomycota</taxon>
        <taxon>Pezizomycotina</taxon>
        <taxon>Eurotiomycetes</taxon>
        <taxon>Eurotiomycetidae</taxon>
        <taxon>Eurotiales</taxon>
        <taxon>Aspergillaceae</taxon>
        <taxon>Penicillium</taxon>
    </lineage>
</organism>
<accession>A0A1V6T475</accession>
<evidence type="ECO:0000256" key="5">
    <source>
        <dbReference type="ARBA" id="ARBA00023242"/>
    </source>
</evidence>
<dbReference type="PROSITE" id="PS00463">
    <property type="entry name" value="ZN2_CY6_FUNGAL_1"/>
    <property type="match status" value="1"/>
</dbReference>
<sequence>MNMNLDLAFNPTLEGIFGSDLFSYPGFILDDSPRLEENDPLEDLNHDHFPVKQTELPFGLDPTQIQREQSNKVAIPRTRQIKSWNTRSRVSLACNSCRTTKVKCSGHRPVCDRCERLGIQCNYGERKRQTSGKMIDELKSQIDELENLLSEIYPTLDARAAHLVDQSTAKYAMHYRPKLSHATSSVTCNVPDWLNRLKTTLENPYIVPSSSRQDIEGQLSSSFDYYQNSSTMVIKEDVDTLKRPERVLADHLIRTYFRVVHPFFPIVGKIAFLNQYHLFYSDSTVRPRDQWLAVFNFICAIAHTHIAPTQRTTSCNERPHAIHFSRGWMLSMIKTSLCNHENLQQVQIEGLAAFYLLSVGQVNRSWKCCHAAISSALAMGLNLRNESTITAPLSKEIRYRVWWSLYALDNFLCGVTGRPITVSGRFCTAPRPSPFEEKTFSTASISESTKDRMSQNYLHKELPELPHPNTSIESGFDKRSDYSCSATLTLCKDELFSYSRTEHVPESDSSCFYHIATLSTILRDVIEYIYAPSAVQRTWPQVELRINLSLRNVEIWLLSLPPSYGLRDTDGTKPLNDQSRKLALVLCYTRIMITQPCLRRHMPTASEASSCPESSYDPIAEMCIQNASQLLDLLPNEPNLPWLFGFCPCWCALHCIMQTIGVFLTALILQSEFSNSSRIAVAERLMKASIWIRELSKVDDSAHKAWSFTSDLIAKHSARLGLSSWQLPGALD</sequence>
<dbReference type="EMBL" id="MLKD01000012">
    <property type="protein sequence ID" value="OQE21082.1"/>
    <property type="molecule type" value="Genomic_DNA"/>
</dbReference>
<evidence type="ECO:0000256" key="4">
    <source>
        <dbReference type="ARBA" id="ARBA00023163"/>
    </source>
</evidence>
<dbReference type="Pfam" id="PF00172">
    <property type="entry name" value="Zn_clus"/>
    <property type="match status" value="1"/>
</dbReference>
<comment type="caution">
    <text evidence="7">The sequence shown here is derived from an EMBL/GenBank/DDBJ whole genome shotgun (WGS) entry which is preliminary data.</text>
</comment>
<evidence type="ECO:0000256" key="3">
    <source>
        <dbReference type="ARBA" id="ARBA00023125"/>
    </source>
</evidence>
<dbReference type="PANTHER" id="PTHR47654">
    <property type="entry name" value="ZN(II)2CYS6 TRANSCRIPTION FACTOR (EUROFUNG)-RELATED"/>
    <property type="match status" value="1"/>
</dbReference>
<dbReference type="InterPro" id="IPR053230">
    <property type="entry name" value="Trans_reg_galc"/>
</dbReference>
<dbReference type="SUPFAM" id="SSF57701">
    <property type="entry name" value="Zn2/Cys6 DNA-binding domain"/>
    <property type="match status" value="1"/>
</dbReference>
<dbReference type="PROSITE" id="PS50048">
    <property type="entry name" value="ZN2_CY6_FUNGAL_2"/>
    <property type="match status" value="1"/>
</dbReference>
<dbReference type="Proteomes" id="UP000191285">
    <property type="component" value="Unassembled WGS sequence"/>
</dbReference>
<evidence type="ECO:0000256" key="2">
    <source>
        <dbReference type="ARBA" id="ARBA00023015"/>
    </source>
</evidence>
<evidence type="ECO:0000313" key="7">
    <source>
        <dbReference type="EMBL" id="OQE21082.1"/>
    </source>
</evidence>
<dbReference type="CDD" id="cd00067">
    <property type="entry name" value="GAL4"/>
    <property type="match status" value="1"/>
</dbReference>
<proteinExistence type="predicted"/>
<keyword evidence="2" id="KW-0805">Transcription regulation</keyword>
<feature type="domain" description="Zn(2)-C6 fungal-type" evidence="6">
    <location>
        <begin position="93"/>
        <end position="123"/>
    </location>
</feature>
<dbReference type="CDD" id="cd12148">
    <property type="entry name" value="fungal_TF_MHR"/>
    <property type="match status" value="1"/>
</dbReference>
<gene>
    <name evidence="7" type="ORF">PENSTE_c012G00488</name>
</gene>
<dbReference type="SMART" id="SM00066">
    <property type="entry name" value="GAL4"/>
    <property type="match status" value="1"/>
</dbReference>
<dbReference type="AlphaFoldDB" id="A0A1V6T475"/>
<reference evidence="8" key="1">
    <citation type="journal article" date="2017" name="Nat. Microbiol.">
        <title>Global analysis of biosynthetic gene clusters reveals vast potential of secondary metabolite production in Penicillium species.</title>
        <authorList>
            <person name="Nielsen J.C."/>
            <person name="Grijseels S."/>
            <person name="Prigent S."/>
            <person name="Ji B."/>
            <person name="Dainat J."/>
            <person name="Nielsen K.F."/>
            <person name="Frisvad J.C."/>
            <person name="Workman M."/>
            <person name="Nielsen J."/>
        </authorList>
    </citation>
    <scope>NUCLEOTIDE SEQUENCE [LARGE SCALE GENOMIC DNA]</scope>
    <source>
        <strain evidence="8">IBT 24891</strain>
    </source>
</reference>
<dbReference type="InterPro" id="IPR036864">
    <property type="entry name" value="Zn2-C6_fun-type_DNA-bd_sf"/>
</dbReference>